<dbReference type="AlphaFoldDB" id="A0A7S0ZD43"/>
<reference evidence="1" key="1">
    <citation type="submission" date="2021-01" db="EMBL/GenBank/DDBJ databases">
        <authorList>
            <person name="Corre E."/>
            <person name="Pelletier E."/>
            <person name="Niang G."/>
            <person name="Scheremetjew M."/>
            <person name="Finn R."/>
            <person name="Kale V."/>
            <person name="Holt S."/>
            <person name="Cochrane G."/>
            <person name="Meng A."/>
            <person name="Brown T."/>
            <person name="Cohen L."/>
        </authorList>
    </citation>
    <scope>NUCLEOTIDE SEQUENCE</scope>
    <source>
        <strain evidence="1">CCMP3278</strain>
    </source>
</reference>
<accession>A0A7S0ZD43</accession>
<gene>
    <name evidence="1" type="ORF">TOLI1172_LOCUS2501</name>
</gene>
<proteinExistence type="predicted"/>
<dbReference type="EMBL" id="HBFP01003519">
    <property type="protein sequence ID" value="CAD8818112.1"/>
    <property type="molecule type" value="Transcribed_RNA"/>
</dbReference>
<organism evidence="1">
    <name type="scientific">Timspurckia oligopyrenoides</name>
    <dbReference type="NCBI Taxonomy" id="708627"/>
    <lineage>
        <taxon>Eukaryota</taxon>
        <taxon>Rhodophyta</taxon>
        <taxon>Bangiophyceae</taxon>
        <taxon>Porphyridiales</taxon>
        <taxon>Porphyridiaceae</taxon>
        <taxon>Timspurckia</taxon>
    </lineage>
</organism>
<sequence>MVVETDGMEEETIESIRFMRYKPRDKQLTKGYSEYRRERHEIADEFVAEVLASHAAQIRKYRTELNDLHEWASQEKEDNGSLLSKLVPVRSSATQLKAEVELDLEVLKMRTQDSILQMLSGISSTDAPHVQSERKMPETLAGRALVQAMHTLAEDEETEKIEELLK</sequence>
<name>A0A7S0ZD43_9RHOD</name>
<protein>
    <submittedName>
        <fullName evidence="1">Uncharacterized protein</fullName>
    </submittedName>
</protein>
<evidence type="ECO:0000313" key="1">
    <source>
        <dbReference type="EMBL" id="CAD8818112.1"/>
    </source>
</evidence>